<name>A0ABW8TG36_9CLOT</name>
<dbReference type="EMBL" id="JBJIAA010000007">
    <property type="protein sequence ID" value="MFL0250640.1"/>
    <property type="molecule type" value="Genomic_DNA"/>
</dbReference>
<evidence type="ECO:0000313" key="1">
    <source>
        <dbReference type="EMBL" id="MFL0250640.1"/>
    </source>
</evidence>
<comment type="caution">
    <text evidence="1">The sequence shown here is derived from an EMBL/GenBank/DDBJ whole genome shotgun (WGS) entry which is preliminary data.</text>
</comment>
<gene>
    <name evidence="1" type="ORF">ACJDT4_09430</name>
</gene>
<evidence type="ECO:0000313" key="2">
    <source>
        <dbReference type="Proteomes" id="UP001623592"/>
    </source>
</evidence>
<protein>
    <submittedName>
        <fullName evidence="1">Uncharacterized protein</fullName>
    </submittedName>
</protein>
<sequence>MSSSKEEIFEAFKPFIEKGIVGIVSDLKEDRECSVLYNKMSSLDKVLTSKEFWMLQPSKNEIEARKSGCNTDDEIIEYCDAIYNIKKEEAMKTGMPVKCDTIGMFSCKDIHEDCSWDIVYVVVNPSGEFLYIREHCY</sequence>
<keyword evidence="2" id="KW-1185">Reference proteome</keyword>
<dbReference type="RefSeq" id="WP_406787305.1">
    <property type="nucleotide sequence ID" value="NZ_JBJIAA010000007.1"/>
</dbReference>
<reference evidence="1 2" key="1">
    <citation type="submission" date="2024-11" db="EMBL/GenBank/DDBJ databases">
        <authorList>
            <person name="Heng Y.C."/>
            <person name="Lim A.C.H."/>
            <person name="Lee J.K.Y."/>
            <person name="Kittelmann S."/>
        </authorList>
    </citation>
    <scope>NUCLEOTIDE SEQUENCE [LARGE SCALE GENOMIC DNA]</scope>
    <source>
        <strain evidence="1 2">WILCCON 0114</strain>
    </source>
</reference>
<proteinExistence type="predicted"/>
<dbReference type="Proteomes" id="UP001623592">
    <property type="component" value="Unassembled WGS sequence"/>
</dbReference>
<accession>A0ABW8TG36</accession>
<organism evidence="1 2">
    <name type="scientific">Clostridium neuense</name>
    <dbReference type="NCBI Taxonomy" id="1728934"/>
    <lineage>
        <taxon>Bacteria</taxon>
        <taxon>Bacillati</taxon>
        <taxon>Bacillota</taxon>
        <taxon>Clostridia</taxon>
        <taxon>Eubacteriales</taxon>
        <taxon>Clostridiaceae</taxon>
        <taxon>Clostridium</taxon>
    </lineage>
</organism>